<dbReference type="PIRSF" id="PIRSF001220">
    <property type="entry name" value="L-ASNase_gatD"/>
    <property type="match status" value="1"/>
</dbReference>
<dbReference type="HOGENOM" id="CLU_1969406_0_0_4"/>
<dbReference type="PROSITE" id="PS00144">
    <property type="entry name" value="ASN_GLN_ASE_1"/>
    <property type="match status" value="1"/>
</dbReference>
<dbReference type="GO" id="GO:0006520">
    <property type="term" value="P:amino acid metabolic process"/>
    <property type="evidence" value="ECO:0007669"/>
    <property type="project" value="InterPro"/>
</dbReference>
<dbReference type="GO" id="GO:0004067">
    <property type="term" value="F:asparaginase activity"/>
    <property type="evidence" value="ECO:0007669"/>
    <property type="project" value="UniProtKB-UniRule"/>
</dbReference>
<feature type="active site" description="O-isoaspartyl threonine intermediate" evidence="2">
    <location>
        <position position="59"/>
    </location>
</feature>
<dbReference type="Gene3D" id="3.40.50.1170">
    <property type="entry name" value="L-asparaginase, N-terminal domain"/>
    <property type="match status" value="1"/>
</dbReference>
<proteinExistence type="inferred from homology"/>
<evidence type="ECO:0000256" key="4">
    <source>
        <dbReference type="SAM" id="SignalP"/>
    </source>
</evidence>
<evidence type="ECO:0000256" key="2">
    <source>
        <dbReference type="PIRSR" id="PIRSR001220-1"/>
    </source>
</evidence>
<dbReference type="Proteomes" id="UP000004956">
    <property type="component" value="Unassembled WGS sequence"/>
</dbReference>
<dbReference type="PROSITE" id="PS51318">
    <property type="entry name" value="TAT"/>
    <property type="match status" value="1"/>
</dbReference>
<dbReference type="InterPro" id="IPR006034">
    <property type="entry name" value="Asparaginase/glutaminase-like"/>
</dbReference>
<evidence type="ECO:0000313" key="6">
    <source>
        <dbReference type="EMBL" id="EHY30561.1"/>
    </source>
</evidence>
<keyword evidence="4" id="KW-0732">Signal</keyword>
<dbReference type="PIRSF" id="PIRSF500176">
    <property type="entry name" value="L_ASNase"/>
    <property type="match status" value="1"/>
</dbReference>
<feature type="signal peptide" evidence="4">
    <location>
        <begin position="1"/>
        <end position="34"/>
    </location>
</feature>
<sequence length="127" mass="13180">METSSTTNIPKEILMQRRSLLSASIALAAAPSFAASSTKPEQAPATSPPKVAILATGGTIASRGSNSLALTDYGVGSGHKPVGIEVLLDAVPEIKEIASITGEQVFMCKCGVVASELVREIYNRAKH</sequence>
<reference evidence="6 7" key="1">
    <citation type="submission" date="2011-11" db="EMBL/GenBank/DDBJ databases">
        <authorList>
            <person name="Weinstock G."/>
            <person name="Sodergren E."/>
            <person name="Clifton S."/>
            <person name="Fulton L."/>
            <person name="Fulton B."/>
            <person name="Courtney L."/>
            <person name="Fronick C."/>
            <person name="Harrison M."/>
            <person name="Strong C."/>
            <person name="Farmer C."/>
            <person name="Delahaunty K."/>
            <person name="Markovic C."/>
            <person name="Hall O."/>
            <person name="Minx P."/>
            <person name="Tomlinson C."/>
            <person name="Mitreva M."/>
            <person name="Hou S."/>
            <person name="Chen J."/>
            <person name="Wollam A."/>
            <person name="Pepin K.H."/>
            <person name="Johnson M."/>
            <person name="Bhonagiri V."/>
            <person name="Zhang X."/>
            <person name="Suruliraj S."/>
            <person name="Warren W."/>
            <person name="Chinwalla A."/>
            <person name="Mardis E.R."/>
            <person name="Wilson R.K."/>
        </authorList>
    </citation>
    <scope>NUCLEOTIDE SEQUENCE [LARGE SCALE GENOMIC DNA]</scope>
    <source>
        <strain evidence="6 7">YIT 11816</strain>
    </source>
</reference>
<gene>
    <name evidence="6" type="ORF">HMPREF9440_02082</name>
</gene>
<evidence type="ECO:0000313" key="7">
    <source>
        <dbReference type="Proteomes" id="UP000004956"/>
    </source>
</evidence>
<comment type="caution">
    <text evidence="6">The sequence shown here is derived from an EMBL/GenBank/DDBJ whole genome shotgun (WGS) entry which is preliminary data.</text>
</comment>
<name>H3KH42_9BURK</name>
<protein>
    <submittedName>
        <fullName evidence="6">Tat pathway signal sequence domain protein</fullName>
    </submittedName>
</protein>
<dbReference type="PATRIC" id="fig|762967.3.peg.1639"/>
<dbReference type="InterPro" id="IPR036152">
    <property type="entry name" value="Asp/glu_Ase-like_sf"/>
</dbReference>
<keyword evidence="7" id="KW-1185">Reference proteome</keyword>
<dbReference type="STRING" id="762967.HMPREF9440_02082"/>
<dbReference type="Pfam" id="PF00710">
    <property type="entry name" value="Asparaginase"/>
    <property type="match status" value="1"/>
</dbReference>
<dbReference type="PROSITE" id="PS51732">
    <property type="entry name" value="ASN_GLN_ASE_3"/>
    <property type="match status" value="1"/>
</dbReference>
<accession>H3KH42</accession>
<feature type="chain" id="PRO_5003587446" evidence="4">
    <location>
        <begin position="35"/>
        <end position="127"/>
    </location>
</feature>
<feature type="domain" description="L-asparaginase N-terminal" evidence="5">
    <location>
        <begin position="50"/>
        <end position="124"/>
    </location>
</feature>
<dbReference type="EMBL" id="AFBQ01000313">
    <property type="protein sequence ID" value="EHY30561.1"/>
    <property type="molecule type" value="Genomic_DNA"/>
</dbReference>
<dbReference type="InterPro" id="IPR027474">
    <property type="entry name" value="L-asparaginase_N"/>
</dbReference>
<dbReference type="InterPro" id="IPR020827">
    <property type="entry name" value="Asparaginase/glutaminase_AS1"/>
</dbReference>
<comment type="similarity">
    <text evidence="1">Belongs to the asparaginase 1 family.</text>
</comment>
<evidence type="ECO:0000259" key="5">
    <source>
        <dbReference type="Pfam" id="PF00710"/>
    </source>
</evidence>
<dbReference type="SUPFAM" id="SSF53774">
    <property type="entry name" value="Glutaminase/Asparaginase"/>
    <property type="match status" value="1"/>
</dbReference>
<dbReference type="InterPro" id="IPR006311">
    <property type="entry name" value="TAT_signal"/>
</dbReference>
<dbReference type="AlphaFoldDB" id="H3KH42"/>
<dbReference type="InterPro" id="IPR037152">
    <property type="entry name" value="L-asparaginase_N_sf"/>
</dbReference>
<organism evidence="6 7">
    <name type="scientific">Sutterella parvirubra YIT 11816</name>
    <dbReference type="NCBI Taxonomy" id="762967"/>
    <lineage>
        <taxon>Bacteria</taxon>
        <taxon>Pseudomonadati</taxon>
        <taxon>Pseudomonadota</taxon>
        <taxon>Betaproteobacteria</taxon>
        <taxon>Burkholderiales</taxon>
        <taxon>Sutterellaceae</taxon>
        <taxon>Sutterella</taxon>
    </lineage>
</organism>
<evidence type="ECO:0000256" key="1">
    <source>
        <dbReference type="ARBA" id="ARBA00010518"/>
    </source>
</evidence>
<evidence type="ECO:0000256" key="3">
    <source>
        <dbReference type="PROSITE-ProRule" id="PRU10099"/>
    </source>
</evidence>
<feature type="active site" evidence="3">
    <location>
        <position position="59"/>
    </location>
</feature>